<proteinExistence type="predicted"/>
<evidence type="ECO:0000313" key="2">
    <source>
        <dbReference type="Proteomes" id="UP000663720"/>
    </source>
</evidence>
<sequence>MKDIVKKQVDEIVSGIDGGKKADDFADAAAKDPYVFIMEENGNLLVHPTLAGESLKEKAEPVYNEVIKGTAGGDYVKYEWAGAKKVTYSRKTASGLFVGSGYNEE</sequence>
<dbReference type="GO" id="GO:0005886">
    <property type="term" value="C:plasma membrane"/>
    <property type="evidence" value="ECO:0007669"/>
    <property type="project" value="UniProtKB-SubCell"/>
</dbReference>
<reference evidence="1" key="1">
    <citation type="journal article" date="2021" name="Microb. Physiol.">
        <title>Proteogenomic Insights into the Physiology of Marine, Sulfate-Reducing, Filamentous Desulfonema limicola and Desulfonema magnum.</title>
        <authorList>
            <person name="Schnaars V."/>
            <person name="Wohlbrand L."/>
            <person name="Scheve S."/>
            <person name="Hinrichs C."/>
            <person name="Reinhardt R."/>
            <person name="Rabus R."/>
        </authorList>
    </citation>
    <scope>NUCLEOTIDE SEQUENCE</scope>
    <source>
        <strain evidence="1">5ac10</strain>
    </source>
</reference>
<protein>
    <submittedName>
        <fullName evidence="1">Single Cache domain-containing protein</fullName>
    </submittedName>
</protein>
<keyword evidence="2" id="KW-1185">Reference proteome</keyword>
<dbReference type="Proteomes" id="UP000663720">
    <property type="component" value="Chromosome"/>
</dbReference>
<dbReference type="KEGG" id="dli:dnl_23660"/>
<dbReference type="RefSeq" id="WP_207691755.1">
    <property type="nucleotide sequence ID" value="NZ_CP061799.1"/>
</dbReference>
<evidence type="ECO:0000313" key="1">
    <source>
        <dbReference type="EMBL" id="QTA80080.1"/>
    </source>
</evidence>
<organism evidence="1 2">
    <name type="scientific">Desulfonema limicola</name>
    <dbReference type="NCBI Taxonomy" id="45656"/>
    <lineage>
        <taxon>Bacteria</taxon>
        <taxon>Pseudomonadati</taxon>
        <taxon>Thermodesulfobacteriota</taxon>
        <taxon>Desulfobacteria</taxon>
        <taxon>Desulfobacterales</taxon>
        <taxon>Desulfococcaceae</taxon>
        <taxon>Desulfonema</taxon>
    </lineage>
</organism>
<name>A0A975B747_9BACT</name>
<dbReference type="EMBL" id="CP061799">
    <property type="protein sequence ID" value="QTA80080.1"/>
    <property type="molecule type" value="Genomic_DNA"/>
</dbReference>
<dbReference type="Gene3D" id="3.30.450.20">
    <property type="entry name" value="PAS domain"/>
    <property type="match status" value="1"/>
</dbReference>
<accession>A0A975B747</accession>
<gene>
    <name evidence="1" type="ORF">dnl_23660</name>
</gene>
<dbReference type="AlphaFoldDB" id="A0A975B747"/>